<sequence length="784" mass="90647">MKKLHFLAYIPLPLTALVVACTKEQENTDLVYSQLNKEIINLENKQDNGYYVSEIKDYKNQYLMLDKNNKQLIQTLLDKISKLSQKIDLALAIKKTLQQVLKEFQFLISQNEEMIISNYMNQIQTKIYQINQALHDTAPDLTIWNSLYIDSDNLISKIKNDLTTLANNPVDNENENFNEESNNDNNINSEEGENPGNANSEGNQNLSNEKIIFSLNNNLDNINVELKSENVTYNDLKENLVDNISISTIPSNVNLIMKGQEKTGYFAITIQLKYKENPDLFSKVKTVNVFPKLNEDQVKQYYIDNPTVLKYQESKPNIPTEFKNNKDYIDDILSRSFSLRWSFKDGTWTGGTAWLLDYHKTDENKYSLFLATNYHVAVDLYRDDDQEIYYQNKRVNSNPINEFLISFDLKNSQSNEIKNLANKYKFNKDFAYRMLKGKAIPKVLFLAQNFMDSHINDEGNNYYSDFAVIQWDVDLSKQLTLEDLNLPSDYSASAKQIELKNKNIEWALMVRHIKGAINNLNNSYQKFVKGQNEYLMNNKTIPYATLPYYNLSEIRRNFFNKVTPEPIYESPFNKRPDNVLSINQLSDLVNEYLGDYKYAYNINAYLAGFSLLNGVAPKTLTNITPGQEEKLGFKEDEFNRPVLIVDKTYNNKRVADHGTAFNLNEKSLFYGIALKYLALRRGKGGMSGSMVVNEENLPFGIFFGNTNGGMIIDSNHKYVSLASLLIAPFSQEISFWENGLKVDKYNLIDGTDKQKYPHQIHSYRERLQAIYGNDYETLLYKKSQ</sequence>
<dbReference type="EMBL" id="VHHP01000003">
    <property type="protein sequence ID" value="TPR54054.1"/>
    <property type="molecule type" value="Genomic_DNA"/>
</dbReference>
<dbReference type="InterPro" id="IPR022382">
    <property type="entry name" value="Mycoplasma_peptidase_DUF31"/>
</dbReference>
<comment type="caution">
    <text evidence="3">The sequence shown here is derived from an EMBL/GenBank/DDBJ whole genome shotgun (WGS) entry which is preliminary data.</text>
</comment>
<dbReference type="PRINTS" id="PR00840">
    <property type="entry name" value="Y06768FAMILY"/>
</dbReference>
<accession>A0ABY2YZY7</accession>
<proteinExistence type="predicted"/>
<gene>
    <name evidence="3" type="ORF">FJR74_01265</name>
</gene>
<evidence type="ECO:0000256" key="1">
    <source>
        <dbReference type="SAM" id="MobiDB-lite"/>
    </source>
</evidence>
<organism evidence="3 4">
    <name type="scientific">Metamycoplasma neophronis</name>
    <dbReference type="NCBI Taxonomy" id="872983"/>
    <lineage>
        <taxon>Bacteria</taxon>
        <taxon>Bacillati</taxon>
        <taxon>Mycoplasmatota</taxon>
        <taxon>Mycoplasmoidales</taxon>
        <taxon>Metamycoplasmataceae</taxon>
        <taxon>Metamycoplasma</taxon>
    </lineage>
</organism>
<dbReference type="InterPro" id="IPR022381">
    <property type="entry name" value="Uncharacterised_MG067"/>
</dbReference>
<reference evidence="3" key="1">
    <citation type="submission" date="2019-06" db="EMBL/GenBank/DDBJ databases">
        <title>Mycoplasma neophronis type strain whole genome sequence.</title>
        <authorList>
            <person name="Spergser J."/>
        </authorList>
    </citation>
    <scope>NUCLEOTIDE SEQUENCE [LARGE SCALE GENOMIC DNA]</scope>
    <source>
        <strain evidence="3">DSM 24097</strain>
    </source>
</reference>
<dbReference type="Proteomes" id="UP000316851">
    <property type="component" value="Unassembled WGS sequence"/>
</dbReference>
<keyword evidence="4" id="KW-1185">Reference proteome</keyword>
<evidence type="ECO:0000259" key="2">
    <source>
        <dbReference type="Pfam" id="PF01732"/>
    </source>
</evidence>
<dbReference type="RefSeq" id="WP_140914742.1">
    <property type="nucleotide sequence ID" value="NZ_VHHP01000003.1"/>
</dbReference>
<feature type="domain" description="DUF31" evidence="2">
    <location>
        <begin position="327"/>
        <end position="704"/>
    </location>
</feature>
<evidence type="ECO:0000313" key="4">
    <source>
        <dbReference type="Proteomes" id="UP000316851"/>
    </source>
</evidence>
<dbReference type="Pfam" id="PF01732">
    <property type="entry name" value="Mycop_pep_DUF31"/>
    <property type="match status" value="1"/>
</dbReference>
<protein>
    <recommendedName>
        <fullName evidence="2">DUF31 domain-containing protein</fullName>
    </recommendedName>
</protein>
<feature type="compositionally biased region" description="Acidic residues" evidence="1">
    <location>
        <begin position="172"/>
        <end position="182"/>
    </location>
</feature>
<dbReference type="PROSITE" id="PS51257">
    <property type="entry name" value="PROKAR_LIPOPROTEIN"/>
    <property type="match status" value="1"/>
</dbReference>
<name>A0ABY2YZY7_9BACT</name>
<feature type="region of interest" description="Disordered" evidence="1">
    <location>
        <begin position="169"/>
        <end position="204"/>
    </location>
</feature>
<dbReference type="NCBIfam" id="NF045841">
    <property type="entry name" value="Ig_SerProt_MIP"/>
    <property type="match status" value="1"/>
</dbReference>
<evidence type="ECO:0000313" key="3">
    <source>
        <dbReference type="EMBL" id="TPR54054.1"/>
    </source>
</evidence>